<accession>V4ATC4</accession>
<name>V4ATC4_LOTGI</name>
<dbReference type="KEGG" id="lgi:LOTGIDRAFT_239084"/>
<dbReference type="Gene3D" id="3.90.70.50">
    <property type="entry name" value="Peptidase C10, streptopain"/>
    <property type="match status" value="1"/>
</dbReference>
<protein>
    <submittedName>
        <fullName evidence="1">Uncharacterized protein</fullName>
    </submittedName>
</protein>
<evidence type="ECO:0000313" key="1">
    <source>
        <dbReference type="EMBL" id="ESO98145.1"/>
    </source>
</evidence>
<dbReference type="HOGENOM" id="CLU_485106_0_0_1"/>
<gene>
    <name evidence="1" type="ORF">LOTGIDRAFT_239084</name>
</gene>
<dbReference type="AlphaFoldDB" id="V4ATC4"/>
<proteinExistence type="predicted"/>
<dbReference type="CTD" id="20250955"/>
<sequence>MHIKSQDQLKTEASIASTRNVNGRADGQGSGNIVTTMILKTTILMCCCFLVFGEWQSILPWQVKTTLLELSDQFDIQSVRGTPKQIYRHDLTDDYVAYWYIEINNDGYVILSSSSKTGDYKLVIQGSAPSMLDQVDKMALLKKSKCSKYYMMTPTPDIDIACYSDHEQMIFHKNSVHYTKGDYSTLKKLWENQRQDVTREGIWEKSIFNKHQQASYYHVIEDSHKIVVGDNHQIGIKSMNDGEVTSEESQAKLCVLLTICHPDDNKLVDSSKFGKTKYGQTFLEIYEPEKSKNVHHFEIAGQDQGEEYGRKLMIDTLQRQKRQTTSWTYYSINDENLFPDYNQHEHDCKPNGKCCAVGCGPVAWAMILGYYDRRSHEKSGTYGTGSQSLYGCGTDATFGSYSCKAPSYTSSTVKKLTEYLNDDLKTFCITGQGATTQGNMKKIERYFNSHQTSGSPSVTIHTKGLSSLVGTYNDGIRDSALSYLRSKWPVVVGIRVSGIFSQHYPVATKYRIRQKRECKKNLWGKTKCKNITERDMYLHMGWGGSSNGWRAAKMFFAGVARY</sequence>
<dbReference type="RefSeq" id="XP_009051171.1">
    <property type="nucleotide sequence ID" value="XM_009052923.1"/>
</dbReference>
<evidence type="ECO:0000313" key="2">
    <source>
        <dbReference type="Proteomes" id="UP000030746"/>
    </source>
</evidence>
<keyword evidence="2" id="KW-1185">Reference proteome</keyword>
<reference evidence="1 2" key="1">
    <citation type="journal article" date="2013" name="Nature">
        <title>Insights into bilaterian evolution from three spiralian genomes.</title>
        <authorList>
            <person name="Simakov O."/>
            <person name="Marletaz F."/>
            <person name="Cho S.J."/>
            <person name="Edsinger-Gonzales E."/>
            <person name="Havlak P."/>
            <person name="Hellsten U."/>
            <person name="Kuo D.H."/>
            <person name="Larsson T."/>
            <person name="Lv J."/>
            <person name="Arendt D."/>
            <person name="Savage R."/>
            <person name="Osoegawa K."/>
            <person name="de Jong P."/>
            <person name="Grimwood J."/>
            <person name="Chapman J.A."/>
            <person name="Shapiro H."/>
            <person name="Aerts A."/>
            <person name="Otillar R.P."/>
            <person name="Terry A.Y."/>
            <person name="Boore J.L."/>
            <person name="Grigoriev I.V."/>
            <person name="Lindberg D.R."/>
            <person name="Seaver E.C."/>
            <person name="Weisblat D.A."/>
            <person name="Putnam N.H."/>
            <person name="Rokhsar D.S."/>
        </authorList>
    </citation>
    <scope>NUCLEOTIDE SEQUENCE [LARGE SCALE GENOMIC DNA]</scope>
</reference>
<dbReference type="OMA" id="NEKEMAH"/>
<organism evidence="1 2">
    <name type="scientific">Lottia gigantea</name>
    <name type="common">Giant owl limpet</name>
    <dbReference type="NCBI Taxonomy" id="225164"/>
    <lineage>
        <taxon>Eukaryota</taxon>
        <taxon>Metazoa</taxon>
        <taxon>Spiralia</taxon>
        <taxon>Lophotrochozoa</taxon>
        <taxon>Mollusca</taxon>
        <taxon>Gastropoda</taxon>
        <taxon>Patellogastropoda</taxon>
        <taxon>Lottioidea</taxon>
        <taxon>Lottiidae</taxon>
        <taxon>Lottia</taxon>
    </lineage>
</organism>
<dbReference type="Proteomes" id="UP000030746">
    <property type="component" value="Unassembled WGS sequence"/>
</dbReference>
<dbReference type="GeneID" id="20250955"/>
<dbReference type="InterPro" id="IPR044934">
    <property type="entry name" value="Streptopain_sf"/>
</dbReference>
<dbReference type="OrthoDB" id="6048742at2759"/>
<dbReference type="EMBL" id="KB201266">
    <property type="protein sequence ID" value="ESO98145.1"/>
    <property type="molecule type" value="Genomic_DNA"/>
</dbReference>